<dbReference type="EMBL" id="CAJPWZ010000381">
    <property type="protein sequence ID" value="CAG2192351.1"/>
    <property type="molecule type" value="Genomic_DNA"/>
</dbReference>
<name>A0A8S3QC79_MYTED</name>
<sequence length="323" mass="36510">MAKAADNTIYCGPCESQHLTSVADLWCPNCDEGLCSKCKEYHKVSKSSRVHETITIENLMTLPDFVRNIHHLCSSHDNALELYCSVHEKTCCADCVSFDHFECPGITLLTKVVQGVKESAFYHSIVKNIDNITEFATKLKKNRLKEIERNIANEEENLICFTEEAGMMETSVKMEFTNEIDGLEQELNKMGNLEIIKVSTDMPFPGMKSQLAKCLFDIQSGIDHIKLNYLSHFQLPFDTDINICGCVILDDERVILANKNSNNSTGGLHIFRESGEYLERIFCPSKPSGISIINRSSIAVAFCEEYCIKVYDSENFKIKQKLS</sequence>
<evidence type="ECO:0000259" key="3">
    <source>
        <dbReference type="PROSITE" id="PS50119"/>
    </source>
</evidence>
<accession>A0A8S3QC79</accession>
<organism evidence="4 5">
    <name type="scientific">Mytilus edulis</name>
    <name type="common">Blue mussel</name>
    <dbReference type="NCBI Taxonomy" id="6550"/>
    <lineage>
        <taxon>Eukaryota</taxon>
        <taxon>Metazoa</taxon>
        <taxon>Spiralia</taxon>
        <taxon>Lophotrochozoa</taxon>
        <taxon>Mollusca</taxon>
        <taxon>Bivalvia</taxon>
        <taxon>Autobranchia</taxon>
        <taxon>Pteriomorphia</taxon>
        <taxon>Mytilida</taxon>
        <taxon>Mytiloidea</taxon>
        <taxon>Mytilidae</taxon>
        <taxon>Mytilinae</taxon>
        <taxon>Mytilus</taxon>
    </lineage>
</organism>
<gene>
    <name evidence="4" type="ORF">MEDL_7426</name>
</gene>
<dbReference type="PANTHER" id="PTHR25462:SF296">
    <property type="entry name" value="MEIOTIC P26, ISOFORM F"/>
    <property type="match status" value="1"/>
</dbReference>
<keyword evidence="2" id="KW-0175">Coiled coil</keyword>
<dbReference type="GO" id="GO:0061630">
    <property type="term" value="F:ubiquitin protein ligase activity"/>
    <property type="evidence" value="ECO:0007669"/>
    <property type="project" value="TreeGrafter"/>
</dbReference>
<dbReference type="InterPro" id="IPR047153">
    <property type="entry name" value="TRIM45/56/19-like"/>
</dbReference>
<evidence type="ECO:0000256" key="2">
    <source>
        <dbReference type="SAM" id="Coils"/>
    </source>
</evidence>
<evidence type="ECO:0000313" key="4">
    <source>
        <dbReference type="EMBL" id="CAG2192351.1"/>
    </source>
</evidence>
<comment type="caution">
    <text evidence="4">The sequence shown here is derived from an EMBL/GenBank/DDBJ whole genome shotgun (WGS) entry which is preliminary data.</text>
</comment>
<dbReference type="Gene3D" id="3.30.160.60">
    <property type="entry name" value="Classic Zinc Finger"/>
    <property type="match status" value="1"/>
</dbReference>
<dbReference type="InterPro" id="IPR000315">
    <property type="entry name" value="Znf_B-box"/>
</dbReference>
<dbReference type="PROSITE" id="PS50119">
    <property type="entry name" value="ZF_BBOX"/>
    <property type="match status" value="1"/>
</dbReference>
<reference evidence="4" key="1">
    <citation type="submission" date="2021-03" db="EMBL/GenBank/DDBJ databases">
        <authorList>
            <person name="Bekaert M."/>
        </authorList>
    </citation>
    <scope>NUCLEOTIDE SEQUENCE</scope>
</reference>
<keyword evidence="1" id="KW-0862">Zinc</keyword>
<feature type="coiled-coil region" evidence="2">
    <location>
        <begin position="137"/>
        <end position="193"/>
    </location>
</feature>
<protein>
    <recommendedName>
        <fullName evidence="3">B box-type domain-containing protein</fullName>
    </recommendedName>
</protein>
<feature type="domain" description="B box-type" evidence="3">
    <location>
        <begin position="6"/>
        <end position="56"/>
    </location>
</feature>
<keyword evidence="5" id="KW-1185">Reference proteome</keyword>
<dbReference type="GO" id="GO:0008270">
    <property type="term" value="F:zinc ion binding"/>
    <property type="evidence" value="ECO:0007669"/>
    <property type="project" value="UniProtKB-KW"/>
</dbReference>
<dbReference type="OrthoDB" id="6071467at2759"/>
<dbReference type="PANTHER" id="PTHR25462">
    <property type="entry name" value="BONUS, ISOFORM C-RELATED"/>
    <property type="match status" value="1"/>
</dbReference>
<dbReference type="AlphaFoldDB" id="A0A8S3QC79"/>
<evidence type="ECO:0000313" key="5">
    <source>
        <dbReference type="Proteomes" id="UP000683360"/>
    </source>
</evidence>
<dbReference type="Proteomes" id="UP000683360">
    <property type="component" value="Unassembled WGS sequence"/>
</dbReference>
<keyword evidence="1" id="KW-0479">Metal-binding</keyword>
<keyword evidence="1" id="KW-0863">Zinc-finger</keyword>
<evidence type="ECO:0000256" key="1">
    <source>
        <dbReference type="PROSITE-ProRule" id="PRU00024"/>
    </source>
</evidence>
<proteinExistence type="predicted"/>